<proteinExistence type="predicted"/>
<keyword evidence="1" id="KW-0732">Signal</keyword>
<reference evidence="2" key="1">
    <citation type="submission" date="2023-03" db="EMBL/GenBank/DDBJ databases">
        <title>Massive genome expansion in bonnet fungi (Mycena s.s.) driven by repeated elements and novel gene families across ecological guilds.</title>
        <authorList>
            <consortium name="Lawrence Berkeley National Laboratory"/>
            <person name="Harder C.B."/>
            <person name="Miyauchi S."/>
            <person name="Viragh M."/>
            <person name="Kuo A."/>
            <person name="Thoen E."/>
            <person name="Andreopoulos B."/>
            <person name="Lu D."/>
            <person name="Skrede I."/>
            <person name="Drula E."/>
            <person name="Henrissat B."/>
            <person name="Morin E."/>
            <person name="Kohler A."/>
            <person name="Barry K."/>
            <person name="LaButti K."/>
            <person name="Morin E."/>
            <person name="Salamov A."/>
            <person name="Lipzen A."/>
            <person name="Mereny Z."/>
            <person name="Hegedus B."/>
            <person name="Baldrian P."/>
            <person name="Stursova M."/>
            <person name="Weitz H."/>
            <person name="Taylor A."/>
            <person name="Grigoriev I.V."/>
            <person name="Nagy L.G."/>
            <person name="Martin F."/>
            <person name="Kauserud H."/>
        </authorList>
    </citation>
    <scope>NUCLEOTIDE SEQUENCE</scope>
    <source>
        <strain evidence="2">CBHHK067</strain>
    </source>
</reference>
<comment type="caution">
    <text evidence="2">The sequence shown here is derived from an EMBL/GenBank/DDBJ whole genome shotgun (WGS) entry which is preliminary data.</text>
</comment>
<gene>
    <name evidence="2" type="ORF">B0H17DRAFT_1096818</name>
</gene>
<evidence type="ECO:0000313" key="2">
    <source>
        <dbReference type="EMBL" id="KAJ7658541.1"/>
    </source>
</evidence>
<evidence type="ECO:0000256" key="1">
    <source>
        <dbReference type="SAM" id="SignalP"/>
    </source>
</evidence>
<dbReference type="Proteomes" id="UP001221757">
    <property type="component" value="Unassembled WGS sequence"/>
</dbReference>
<sequence length="140" mass="15904">MLGTMKTTTRIVLLVLLGLYVHPSTGISFSSRHNQLLKHQLDHPLMKLHRPCVRDRTGSKTNKCLPLPMRLRCQLTELTERRAAARGGPLIPRGRLIDFPELISLVSCQMFCDLHKLCVNRLATVGRLYSRTRPKHVKSA</sequence>
<name>A0AAD7G5H7_MYCRO</name>
<feature type="signal peptide" evidence="1">
    <location>
        <begin position="1"/>
        <end position="26"/>
    </location>
</feature>
<organism evidence="2 3">
    <name type="scientific">Mycena rosella</name>
    <name type="common">Pink bonnet</name>
    <name type="synonym">Agaricus rosellus</name>
    <dbReference type="NCBI Taxonomy" id="1033263"/>
    <lineage>
        <taxon>Eukaryota</taxon>
        <taxon>Fungi</taxon>
        <taxon>Dikarya</taxon>
        <taxon>Basidiomycota</taxon>
        <taxon>Agaricomycotina</taxon>
        <taxon>Agaricomycetes</taxon>
        <taxon>Agaricomycetidae</taxon>
        <taxon>Agaricales</taxon>
        <taxon>Marasmiineae</taxon>
        <taxon>Mycenaceae</taxon>
        <taxon>Mycena</taxon>
    </lineage>
</organism>
<evidence type="ECO:0008006" key="4">
    <source>
        <dbReference type="Google" id="ProtNLM"/>
    </source>
</evidence>
<protein>
    <recommendedName>
        <fullName evidence="4">Secreted protein</fullName>
    </recommendedName>
</protein>
<dbReference type="AlphaFoldDB" id="A0AAD7G5H7"/>
<accession>A0AAD7G5H7</accession>
<feature type="chain" id="PRO_5042099207" description="Secreted protein" evidence="1">
    <location>
        <begin position="27"/>
        <end position="140"/>
    </location>
</feature>
<evidence type="ECO:0000313" key="3">
    <source>
        <dbReference type="Proteomes" id="UP001221757"/>
    </source>
</evidence>
<keyword evidence="3" id="KW-1185">Reference proteome</keyword>
<dbReference type="EMBL" id="JARKIE010000278">
    <property type="protein sequence ID" value="KAJ7658541.1"/>
    <property type="molecule type" value="Genomic_DNA"/>
</dbReference>